<organism evidence="3">
    <name type="scientific">Tanacetum cinerariifolium</name>
    <name type="common">Dalmatian daisy</name>
    <name type="synonym">Chrysanthemum cinerariifolium</name>
    <dbReference type="NCBI Taxonomy" id="118510"/>
    <lineage>
        <taxon>Eukaryota</taxon>
        <taxon>Viridiplantae</taxon>
        <taxon>Streptophyta</taxon>
        <taxon>Embryophyta</taxon>
        <taxon>Tracheophyta</taxon>
        <taxon>Spermatophyta</taxon>
        <taxon>Magnoliopsida</taxon>
        <taxon>eudicotyledons</taxon>
        <taxon>Gunneridae</taxon>
        <taxon>Pentapetalae</taxon>
        <taxon>asterids</taxon>
        <taxon>campanulids</taxon>
        <taxon>Asterales</taxon>
        <taxon>Asteraceae</taxon>
        <taxon>Asteroideae</taxon>
        <taxon>Anthemideae</taxon>
        <taxon>Anthemidinae</taxon>
        <taxon>Tanacetum</taxon>
    </lineage>
</organism>
<dbReference type="InterPro" id="IPR007930">
    <property type="entry name" value="DUF724"/>
</dbReference>
<sequence length="109" mass="12333">MEAFQKIPQNPHFRPLLEGVKESAREGLAIGTMATFSTVVDSINRLRFEDPRSTIEDCLETLVELESNGFNVEVIRDRLTCLLLLKVKQEELEDGSKGVIKEGRMEIRG</sequence>
<proteinExistence type="predicted"/>
<evidence type="ECO:0000313" key="3">
    <source>
        <dbReference type="EMBL" id="GFA30224.1"/>
    </source>
</evidence>
<name>A0A699JF21_TANCI</name>
<gene>
    <name evidence="3" type="ORF">Tci_602196</name>
</gene>
<evidence type="ECO:0000256" key="2">
    <source>
        <dbReference type="ARBA" id="ARBA00022604"/>
    </source>
</evidence>
<dbReference type="EMBL" id="BKCJ010401048">
    <property type="protein sequence ID" value="GFA30224.1"/>
    <property type="molecule type" value="Genomic_DNA"/>
</dbReference>
<dbReference type="AlphaFoldDB" id="A0A699JF21"/>
<keyword evidence="2" id="KW-0341">Growth regulation</keyword>
<keyword evidence="1" id="KW-0813">Transport</keyword>
<accession>A0A699JF21</accession>
<comment type="caution">
    <text evidence="3">The sequence shown here is derived from an EMBL/GenBank/DDBJ whole genome shotgun (WGS) entry which is preliminary data.</text>
</comment>
<protein>
    <submittedName>
        <fullName evidence="3">Agenet-like domain-containing protein</fullName>
    </submittedName>
</protein>
<dbReference type="Pfam" id="PF05266">
    <property type="entry name" value="DUF724"/>
    <property type="match status" value="1"/>
</dbReference>
<reference evidence="3" key="1">
    <citation type="journal article" date="2019" name="Sci. Rep.">
        <title>Draft genome of Tanacetum cinerariifolium, the natural source of mosquito coil.</title>
        <authorList>
            <person name="Yamashiro T."/>
            <person name="Shiraishi A."/>
            <person name="Satake H."/>
            <person name="Nakayama K."/>
        </authorList>
    </citation>
    <scope>NUCLEOTIDE SEQUENCE</scope>
</reference>
<evidence type="ECO:0000256" key="1">
    <source>
        <dbReference type="ARBA" id="ARBA00022448"/>
    </source>
</evidence>